<keyword evidence="1" id="KW-0175">Coiled coil</keyword>
<dbReference type="Proteomes" id="UP001597024">
    <property type="component" value="Unassembled WGS sequence"/>
</dbReference>
<name>A0ABW3DZ04_9ACTN</name>
<evidence type="ECO:0000259" key="2">
    <source>
        <dbReference type="Pfam" id="PF09115"/>
    </source>
</evidence>
<evidence type="ECO:0000313" key="4">
    <source>
        <dbReference type="Proteomes" id="UP001597024"/>
    </source>
</evidence>
<dbReference type="SUPFAM" id="SSF48019">
    <property type="entry name" value="post-AAA+ oligomerization domain-like"/>
    <property type="match status" value="1"/>
</dbReference>
<comment type="caution">
    <text evidence="3">The sequence shown here is derived from an EMBL/GenBank/DDBJ whole genome shotgun (WGS) entry which is preliminary data.</text>
</comment>
<evidence type="ECO:0000256" key="1">
    <source>
        <dbReference type="SAM" id="Coils"/>
    </source>
</evidence>
<proteinExistence type="predicted"/>
<sequence>ARRLALDEEARKRRDAVLSIPRSLTGVAECVTAAERLVKTAEEEAAAVTATLNESEVAELRKIYGEGSSGKGLNKGLIRGGAGALKDLEERQKSRATRTKRDVIDTALLDLVAFYRDVLAVQFGAHVELANEDRRDELEGLARSSTPEDTLRRIDAIMRCRERLAANVNPQMAVEAMTLSLRRPVG</sequence>
<keyword evidence="4" id="KW-1185">Reference proteome</keyword>
<protein>
    <submittedName>
        <fullName evidence="3">DNA polymerase III subunit delta' C-terminal domain-containing protein</fullName>
    </submittedName>
</protein>
<organism evidence="3 4">
    <name type="scientific">Streptosporangium algeriense</name>
    <dbReference type="NCBI Taxonomy" id="1682748"/>
    <lineage>
        <taxon>Bacteria</taxon>
        <taxon>Bacillati</taxon>
        <taxon>Actinomycetota</taxon>
        <taxon>Actinomycetes</taxon>
        <taxon>Streptosporangiales</taxon>
        <taxon>Streptosporangiaceae</taxon>
        <taxon>Streptosporangium</taxon>
    </lineage>
</organism>
<feature type="coiled-coil region" evidence="1">
    <location>
        <begin position="31"/>
        <end position="58"/>
    </location>
</feature>
<feature type="domain" description="DNA polymerase III delta subunit C-terminal" evidence="2">
    <location>
        <begin position="111"/>
        <end position="180"/>
    </location>
</feature>
<feature type="non-terminal residue" evidence="3">
    <location>
        <position position="1"/>
    </location>
</feature>
<dbReference type="EMBL" id="JBHTHX010001601">
    <property type="protein sequence ID" value="MFD0888994.1"/>
    <property type="molecule type" value="Genomic_DNA"/>
</dbReference>
<dbReference type="Pfam" id="PF09115">
    <property type="entry name" value="DNApol3-delta_C"/>
    <property type="match status" value="1"/>
</dbReference>
<accession>A0ABW3DZ04</accession>
<dbReference type="InterPro" id="IPR008921">
    <property type="entry name" value="DNA_pol3_clamp-load_cplx_C"/>
</dbReference>
<gene>
    <name evidence="3" type="ORF">ACFQ08_31055</name>
</gene>
<dbReference type="InterPro" id="IPR015199">
    <property type="entry name" value="DNA_pol_III_delta_C"/>
</dbReference>
<reference evidence="4" key="1">
    <citation type="journal article" date="2019" name="Int. J. Syst. Evol. Microbiol.">
        <title>The Global Catalogue of Microorganisms (GCM) 10K type strain sequencing project: providing services to taxonomists for standard genome sequencing and annotation.</title>
        <authorList>
            <consortium name="The Broad Institute Genomics Platform"/>
            <consortium name="The Broad Institute Genome Sequencing Center for Infectious Disease"/>
            <person name="Wu L."/>
            <person name="Ma J."/>
        </authorList>
    </citation>
    <scope>NUCLEOTIDE SEQUENCE [LARGE SCALE GENOMIC DNA]</scope>
    <source>
        <strain evidence="4">CCUG 62974</strain>
    </source>
</reference>
<evidence type="ECO:0000313" key="3">
    <source>
        <dbReference type="EMBL" id="MFD0888994.1"/>
    </source>
</evidence>